<keyword evidence="3 9" id="KW-0813">Transport</keyword>
<evidence type="ECO:0000256" key="8">
    <source>
        <dbReference type="ARBA" id="ARBA00023136"/>
    </source>
</evidence>
<sequence length="239" mass="26821">MGLARNVVGVIGNQRFSSMDFVSFPSDYPCVEANKKAVEEFQSFPYLCTVMNCIIWCFYGLPIVKKDNFLVLTINAIGLVIEFFYLTVYVIYANDRKKRLRVAFVLIVEAIMTVVIVLVGILGFSPKHRTPFVGVVADIFNIVMYASPLAIWKKVITTRSVEYMPFWLSVAGFCNGVCWTIYGLLPVDIFILISNGLGAFFGFIQLGLYGYYYFYGEGKSKESQRTSEVQLSNQPGGAA</sequence>
<feature type="transmembrane region" description="Helical" evidence="9">
    <location>
        <begin position="44"/>
        <end position="63"/>
    </location>
</feature>
<comment type="similarity">
    <text evidence="2 9">Belongs to the SWEET sugar transporter family.</text>
</comment>
<dbReference type="PANTHER" id="PTHR10791:SF236">
    <property type="entry name" value="BIDIRECTIONAL SUGAR TRANSPORTER SWEET8"/>
    <property type="match status" value="1"/>
</dbReference>
<keyword evidence="8 9" id="KW-0472">Membrane</keyword>
<feature type="transmembrane region" description="Helical" evidence="9">
    <location>
        <begin position="191"/>
        <end position="215"/>
    </location>
</feature>
<keyword evidence="4 9" id="KW-0762">Sugar transport</keyword>
<evidence type="ECO:0000256" key="3">
    <source>
        <dbReference type="ARBA" id="ARBA00022448"/>
    </source>
</evidence>
<name>A0ABR2BL49_9ROSI</name>
<accession>A0ABR2BL49</accession>
<dbReference type="Pfam" id="PF03083">
    <property type="entry name" value="MtN3_slv"/>
    <property type="match status" value="2"/>
</dbReference>
<comment type="caution">
    <text evidence="10">The sequence shown here is derived from an EMBL/GenBank/DDBJ whole genome shotgun (WGS) entry which is preliminary data.</text>
</comment>
<evidence type="ECO:0000256" key="2">
    <source>
        <dbReference type="ARBA" id="ARBA00007809"/>
    </source>
</evidence>
<keyword evidence="5 9" id="KW-0812">Transmembrane</keyword>
<feature type="transmembrane region" description="Helical" evidence="9">
    <location>
        <begin position="164"/>
        <end position="185"/>
    </location>
</feature>
<evidence type="ECO:0000256" key="5">
    <source>
        <dbReference type="ARBA" id="ARBA00022692"/>
    </source>
</evidence>
<evidence type="ECO:0000256" key="6">
    <source>
        <dbReference type="ARBA" id="ARBA00022737"/>
    </source>
</evidence>
<proteinExistence type="inferred from homology"/>
<dbReference type="PANTHER" id="PTHR10791">
    <property type="entry name" value="RAG1-ACTIVATING PROTEIN 1"/>
    <property type="match status" value="1"/>
</dbReference>
<evidence type="ECO:0000256" key="9">
    <source>
        <dbReference type="RuleBase" id="RU910715"/>
    </source>
</evidence>
<keyword evidence="11" id="KW-1185">Reference proteome</keyword>
<evidence type="ECO:0000256" key="4">
    <source>
        <dbReference type="ARBA" id="ARBA00022597"/>
    </source>
</evidence>
<comment type="function">
    <text evidence="9">Mediates both low-affinity uptake and efflux of sugar across the membrane.</text>
</comment>
<evidence type="ECO:0000256" key="1">
    <source>
        <dbReference type="ARBA" id="ARBA00004127"/>
    </source>
</evidence>
<dbReference type="Gene3D" id="1.20.1280.290">
    <property type="match status" value="2"/>
</dbReference>
<keyword evidence="6" id="KW-0677">Repeat</keyword>
<keyword evidence="7 9" id="KW-1133">Transmembrane helix</keyword>
<dbReference type="EMBL" id="JBBPBM010000107">
    <property type="protein sequence ID" value="KAK8507639.1"/>
    <property type="molecule type" value="Genomic_DNA"/>
</dbReference>
<feature type="transmembrane region" description="Helical" evidence="9">
    <location>
        <begin position="69"/>
        <end position="92"/>
    </location>
</feature>
<reference evidence="10 11" key="1">
    <citation type="journal article" date="2024" name="G3 (Bethesda)">
        <title>Genome assembly of Hibiscus sabdariffa L. provides insights into metabolisms of medicinal natural products.</title>
        <authorList>
            <person name="Kim T."/>
        </authorList>
    </citation>
    <scope>NUCLEOTIDE SEQUENCE [LARGE SCALE GENOMIC DNA]</scope>
    <source>
        <strain evidence="10">TK-2024</strain>
        <tissue evidence="10">Old leaves</tissue>
    </source>
</reference>
<evidence type="ECO:0000313" key="10">
    <source>
        <dbReference type="EMBL" id="KAK8507639.1"/>
    </source>
</evidence>
<dbReference type="InterPro" id="IPR004316">
    <property type="entry name" value="SWEET_rpt"/>
</dbReference>
<protein>
    <recommendedName>
        <fullName evidence="9">Bidirectional sugar transporter SWEET</fullName>
    </recommendedName>
</protein>
<feature type="transmembrane region" description="Helical" evidence="9">
    <location>
        <begin position="131"/>
        <end position="152"/>
    </location>
</feature>
<comment type="subcellular location">
    <subcellularLocation>
        <location evidence="1">Endomembrane system</location>
        <topology evidence="1">Multi-pass membrane protein</topology>
    </subcellularLocation>
</comment>
<gene>
    <name evidence="10" type="ORF">V6N12_017932</name>
</gene>
<feature type="transmembrane region" description="Helical" evidence="9">
    <location>
        <begin position="104"/>
        <end position="125"/>
    </location>
</feature>
<evidence type="ECO:0000313" key="11">
    <source>
        <dbReference type="Proteomes" id="UP001472677"/>
    </source>
</evidence>
<dbReference type="Proteomes" id="UP001472677">
    <property type="component" value="Unassembled WGS sequence"/>
</dbReference>
<dbReference type="InterPro" id="IPR047664">
    <property type="entry name" value="SWEET"/>
</dbReference>
<organism evidence="10 11">
    <name type="scientific">Hibiscus sabdariffa</name>
    <name type="common">roselle</name>
    <dbReference type="NCBI Taxonomy" id="183260"/>
    <lineage>
        <taxon>Eukaryota</taxon>
        <taxon>Viridiplantae</taxon>
        <taxon>Streptophyta</taxon>
        <taxon>Embryophyta</taxon>
        <taxon>Tracheophyta</taxon>
        <taxon>Spermatophyta</taxon>
        <taxon>Magnoliopsida</taxon>
        <taxon>eudicotyledons</taxon>
        <taxon>Gunneridae</taxon>
        <taxon>Pentapetalae</taxon>
        <taxon>rosids</taxon>
        <taxon>malvids</taxon>
        <taxon>Malvales</taxon>
        <taxon>Malvaceae</taxon>
        <taxon>Malvoideae</taxon>
        <taxon>Hibiscus</taxon>
    </lineage>
</organism>
<comment type="caution">
    <text evidence="9">Lacks conserved residue(s) required for the propagation of feature annotation.</text>
</comment>
<evidence type="ECO:0000256" key="7">
    <source>
        <dbReference type="ARBA" id="ARBA00022989"/>
    </source>
</evidence>